<keyword evidence="3" id="KW-0238">DNA-binding</keyword>
<dbReference type="SUPFAM" id="SSF53850">
    <property type="entry name" value="Periplasmic binding protein-like II"/>
    <property type="match status" value="1"/>
</dbReference>
<gene>
    <name evidence="7" type="ORF">LNL84_12625</name>
</gene>
<dbReference type="PRINTS" id="PR00039">
    <property type="entry name" value="HTHLYSR"/>
</dbReference>
<dbReference type="SUPFAM" id="SSF46785">
    <property type="entry name" value="Winged helix' DNA-binding domain"/>
    <property type="match status" value="1"/>
</dbReference>
<evidence type="ECO:0000256" key="5">
    <source>
        <dbReference type="SAM" id="Coils"/>
    </source>
</evidence>
<dbReference type="Proteomes" id="UP001139488">
    <property type="component" value="Unassembled WGS sequence"/>
</dbReference>
<dbReference type="InterPro" id="IPR000847">
    <property type="entry name" value="LysR_HTH_N"/>
</dbReference>
<comment type="caution">
    <text evidence="7">The sequence shown here is derived from an EMBL/GenBank/DDBJ whole genome shotgun (WGS) entry which is preliminary data.</text>
</comment>
<keyword evidence="8" id="KW-1185">Reference proteome</keyword>
<dbReference type="Pfam" id="PF03466">
    <property type="entry name" value="LysR_substrate"/>
    <property type="match status" value="1"/>
</dbReference>
<keyword evidence="2" id="KW-0805">Transcription regulation</keyword>
<dbReference type="InterPro" id="IPR058163">
    <property type="entry name" value="LysR-type_TF_proteobact-type"/>
</dbReference>
<dbReference type="PANTHER" id="PTHR30537">
    <property type="entry name" value="HTH-TYPE TRANSCRIPTIONAL REGULATOR"/>
    <property type="match status" value="1"/>
</dbReference>
<dbReference type="Pfam" id="PF00126">
    <property type="entry name" value="HTH_1"/>
    <property type="match status" value="1"/>
</dbReference>
<dbReference type="EMBL" id="JAJNNZ010000009">
    <property type="protein sequence ID" value="MCJ2377674.1"/>
    <property type="molecule type" value="Genomic_DNA"/>
</dbReference>
<accession>A0A9X1WCC1</accession>
<keyword evidence="4" id="KW-0804">Transcription</keyword>
<comment type="similarity">
    <text evidence="1">Belongs to the LysR transcriptional regulatory family.</text>
</comment>
<keyword evidence="5" id="KW-0175">Coiled coil</keyword>
<reference evidence="7" key="1">
    <citation type="submission" date="2021-11" db="EMBL/GenBank/DDBJ databases">
        <title>Vibrio ZSDE26 sp. nov. and Vibrio ZSDZ34 sp. nov., isolated from coastal seawater in Qingdao.</title>
        <authorList>
            <person name="Zhang P."/>
        </authorList>
    </citation>
    <scope>NUCLEOTIDE SEQUENCE</scope>
    <source>
        <strain evidence="7">ZSDZ34</strain>
    </source>
</reference>
<dbReference type="FunFam" id="1.10.10.10:FF:000001">
    <property type="entry name" value="LysR family transcriptional regulator"/>
    <property type="match status" value="1"/>
</dbReference>
<dbReference type="InterPro" id="IPR036388">
    <property type="entry name" value="WH-like_DNA-bd_sf"/>
</dbReference>
<dbReference type="GO" id="GO:0006351">
    <property type="term" value="P:DNA-templated transcription"/>
    <property type="evidence" value="ECO:0007669"/>
    <property type="project" value="TreeGrafter"/>
</dbReference>
<feature type="coiled-coil region" evidence="5">
    <location>
        <begin position="75"/>
        <end position="102"/>
    </location>
</feature>
<evidence type="ECO:0000313" key="8">
    <source>
        <dbReference type="Proteomes" id="UP001139488"/>
    </source>
</evidence>
<dbReference type="InterPro" id="IPR005119">
    <property type="entry name" value="LysR_subst-bd"/>
</dbReference>
<dbReference type="PROSITE" id="PS50931">
    <property type="entry name" value="HTH_LYSR"/>
    <property type="match status" value="1"/>
</dbReference>
<evidence type="ECO:0000256" key="3">
    <source>
        <dbReference type="ARBA" id="ARBA00023125"/>
    </source>
</evidence>
<evidence type="ECO:0000256" key="4">
    <source>
        <dbReference type="ARBA" id="ARBA00023163"/>
    </source>
</evidence>
<dbReference type="GO" id="GO:0043565">
    <property type="term" value="F:sequence-specific DNA binding"/>
    <property type="evidence" value="ECO:0007669"/>
    <property type="project" value="TreeGrafter"/>
</dbReference>
<dbReference type="AlphaFoldDB" id="A0A9X1WCC1"/>
<sequence>MLRGSALPSTKALRTFVVVANSLSFSKAAKELSVTQGAVSKQIASLEQQLGQTLFERHLNGIVLTIAGEQYLPHIIEALEQVQRATAELAQSEQKEETLSLNVTPSFASLWLVGALDDFCQKHTNLSISIRTGDGPLRTVNSDDDIVIRCLPIAQHYKNAHLLRSESLRLVGSSTLLTQKPITVINDLKQHDFLSHVTRPQLWEQFKSSEQIQHTLNFYGVGFEHFFMSLEAVRAHAGLALLPDFMVDGLVERQQLKNPLNLELTSGYGYYAIIPSYKLNSRLVYLFQRWLKEQLQ</sequence>
<dbReference type="InterPro" id="IPR036390">
    <property type="entry name" value="WH_DNA-bd_sf"/>
</dbReference>
<evidence type="ECO:0000313" key="7">
    <source>
        <dbReference type="EMBL" id="MCJ2377674.1"/>
    </source>
</evidence>
<dbReference type="GO" id="GO:0003700">
    <property type="term" value="F:DNA-binding transcription factor activity"/>
    <property type="evidence" value="ECO:0007669"/>
    <property type="project" value="InterPro"/>
</dbReference>
<dbReference type="Gene3D" id="3.40.190.10">
    <property type="entry name" value="Periplasmic binding protein-like II"/>
    <property type="match status" value="2"/>
</dbReference>
<proteinExistence type="inferred from homology"/>
<dbReference type="PANTHER" id="PTHR30537:SF26">
    <property type="entry name" value="GLYCINE CLEAVAGE SYSTEM TRANSCRIPTIONAL ACTIVATOR"/>
    <property type="match status" value="1"/>
</dbReference>
<evidence type="ECO:0000256" key="2">
    <source>
        <dbReference type="ARBA" id="ARBA00023015"/>
    </source>
</evidence>
<feature type="domain" description="HTH lysR-type" evidence="6">
    <location>
        <begin position="8"/>
        <end position="65"/>
    </location>
</feature>
<organism evidence="7 8">
    <name type="scientific">Vibrio gelatinilyticus</name>
    <dbReference type="NCBI Taxonomy" id="2893468"/>
    <lineage>
        <taxon>Bacteria</taxon>
        <taxon>Pseudomonadati</taxon>
        <taxon>Pseudomonadota</taxon>
        <taxon>Gammaproteobacteria</taxon>
        <taxon>Vibrionales</taxon>
        <taxon>Vibrionaceae</taxon>
        <taxon>Vibrio</taxon>
    </lineage>
</organism>
<name>A0A9X1WCC1_9VIBR</name>
<dbReference type="RefSeq" id="WP_244357889.1">
    <property type="nucleotide sequence ID" value="NZ_JAJNNZ010000009.1"/>
</dbReference>
<evidence type="ECO:0000259" key="6">
    <source>
        <dbReference type="PROSITE" id="PS50931"/>
    </source>
</evidence>
<dbReference type="Gene3D" id="1.10.10.10">
    <property type="entry name" value="Winged helix-like DNA-binding domain superfamily/Winged helix DNA-binding domain"/>
    <property type="match status" value="1"/>
</dbReference>
<evidence type="ECO:0000256" key="1">
    <source>
        <dbReference type="ARBA" id="ARBA00009437"/>
    </source>
</evidence>
<protein>
    <submittedName>
        <fullName evidence="7">LysR family transcriptional regulator</fullName>
    </submittedName>
</protein>